<name>A0A8J6D307_9ROSI</name>
<feature type="region of interest" description="Disordered" evidence="1">
    <location>
        <begin position="119"/>
        <end position="160"/>
    </location>
</feature>
<feature type="compositionally biased region" description="Basic and acidic residues" evidence="1">
    <location>
        <begin position="14"/>
        <end position="27"/>
    </location>
</feature>
<dbReference type="AlphaFoldDB" id="A0A8J6D307"/>
<proteinExistence type="predicted"/>
<comment type="caution">
    <text evidence="2">The sequence shown here is derived from an EMBL/GenBank/DDBJ whole genome shotgun (WGS) entry which is preliminary data.</text>
</comment>
<reference evidence="2 3" key="1">
    <citation type="journal article" date="2021" name="bioRxiv">
        <title>The Gossypium anomalum genome as a resource for cotton improvement and evolutionary analysis of hybrid incompatibility.</title>
        <authorList>
            <person name="Grover C.E."/>
            <person name="Yuan D."/>
            <person name="Arick M.A."/>
            <person name="Miller E.R."/>
            <person name="Hu G."/>
            <person name="Peterson D.G."/>
            <person name="Wendel J.F."/>
            <person name="Udall J.A."/>
        </authorList>
    </citation>
    <scope>NUCLEOTIDE SEQUENCE [LARGE SCALE GENOMIC DNA]</scope>
    <source>
        <strain evidence="2">JFW-Udall</strain>
        <tissue evidence="2">Leaf</tissue>
    </source>
</reference>
<organism evidence="2 3">
    <name type="scientific">Gossypium anomalum</name>
    <dbReference type="NCBI Taxonomy" id="47600"/>
    <lineage>
        <taxon>Eukaryota</taxon>
        <taxon>Viridiplantae</taxon>
        <taxon>Streptophyta</taxon>
        <taxon>Embryophyta</taxon>
        <taxon>Tracheophyta</taxon>
        <taxon>Spermatophyta</taxon>
        <taxon>Magnoliopsida</taxon>
        <taxon>eudicotyledons</taxon>
        <taxon>Gunneridae</taxon>
        <taxon>Pentapetalae</taxon>
        <taxon>rosids</taxon>
        <taxon>malvids</taxon>
        <taxon>Malvales</taxon>
        <taxon>Malvaceae</taxon>
        <taxon>Malvoideae</taxon>
        <taxon>Gossypium</taxon>
    </lineage>
</organism>
<keyword evidence="3" id="KW-1185">Reference proteome</keyword>
<evidence type="ECO:0000313" key="3">
    <source>
        <dbReference type="Proteomes" id="UP000701853"/>
    </source>
</evidence>
<dbReference type="EMBL" id="JAHUZN010000004">
    <property type="protein sequence ID" value="KAG8496762.1"/>
    <property type="molecule type" value="Genomic_DNA"/>
</dbReference>
<dbReference type="PANTHER" id="PTHR33472">
    <property type="entry name" value="OS01G0106600 PROTEIN"/>
    <property type="match status" value="1"/>
</dbReference>
<dbReference type="OrthoDB" id="774437at2759"/>
<gene>
    <name evidence="2" type="ORF">CXB51_007837</name>
</gene>
<sequence>MPLETNKPGQSNVEGDKQRHFNKEIKDMVSSITRRVTGIHKPGSSHRRGTDDDDEHSVGIITLAGNNVGATMRSELDEKSSPQYRISVGDDEADAMSTYANSNFQAVNNSIMLGSSYTANDPGVHLDISGVGEHEGRNQQIRQGKGERKKEKDSSKVKGD</sequence>
<feature type="region of interest" description="Disordered" evidence="1">
    <location>
        <begin position="1"/>
        <end position="57"/>
    </location>
</feature>
<evidence type="ECO:0000313" key="2">
    <source>
        <dbReference type="EMBL" id="KAG8496762.1"/>
    </source>
</evidence>
<evidence type="ECO:0000256" key="1">
    <source>
        <dbReference type="SAM" id="MobiDB-lite"/>
    </source>
</evidence>
<dbReference type="Proteomes" id="UP000701853">
    <property type="component" value="Chromosome 4"/>
</dbReference>
<dbReference type="PANTHER" id="PTHR33472:SF28">
    <property type="entry name" value="BROMO AND FHA DOMAIN-CONTAINING PROTEIN DDB_G0267958"/>
    <property type="match status" value="1"/>
</dbReference>
<protein>
    <submittedName>
        <fullName evidence="2">Uncharacterized protein</fullName>
    </submittedName>
</protein>
<accession>A0A8J6D307</accession>
<feature type="compositionally biased region" description="Basic and acidic residues" evidence="1">
    <location>
        <begin position="144"/>
        <end position="160"/>
    </location>
</feature>